<keyword evidence="2" id="KW-0479">Metal-binding</keyword>
<dbReference type="PROSITE" id="PS00086">
    <property type="entry name" value="CYTOCHROME_P450"/>
    <property type="match status" value="1"/>
</dbReference>
<evidence type="ECO:0000256" key="1">
    <source>
        <dbReference type="ARBA" id="ARBA00010617"/>
    </source>
</evidence>
<dbReference type="Proteomes" id="UP001596548">
    <property type="component" value="Unassembled WGS sequence"/>
</dbReference>
<protein>
    <submittedName>
        <fullName evidence="3">Cytochrome P450</fullName>
    </submittedName>
</protein>
<gene>
    <name evidence="3" type="ORF">ACFQS1_33995</name>
</gene>
<evidence type="ECO:0000256" key="2">
    <source>
        <dbReference type="RuleBase" id="RU000461"/>
    </source>
</evidence>
<sequence length="390" mass="42976">MTTVDSGRKVGRGELAPGCPVHAGDDGVWRIQDYATAREFLRHHDTRQAGFGIEGVKRFAKGMRLAVLYRDGPEHREHRRQTAKYFTPKRVDAAYRELMHRLADEQCAVLRKKGRADLSELSFQLAVAVAGEVVGLTESRGSMALRLQRFFNLVPDGDAKGLRALEQGIHQLFTMGAFYWRDVRPAVAVRRKRRRDDVISHLIDEGCNAREILGECVTFAAAGMITTREFISVAAWHLFGDDELRARYLAAGEKERFLVLHEILRLEPVVADLMRWTTSDVRVNGVTIPAGALVDVGVAAANADAEAVGAEPERVCPGRKLADGVGDMGLSFGDGAHRCPGAYIAIQETDIFLTGLLSLPGVRMVREPEVRIRPEIAAYELAGLVVEVPA</sequence>
<keyword evidence="4" id="KW-1185">Reference proteome</keyword>
<evidence type="ECO:0000313" key="4">
    <source>
        <dbReference type="Proteomes" id="UP001596548"/>
    </source>
</evidence>
<evidence type="ECO:0000313" key="3">
    <source>
        <dbReference type="EMBL" id="MFC7279005.1"/>
    </source>
</evidence>
<dbReference type="EMBL" id="JBHTBJ010000041">
    <property type="protein sequence ID" value="MFC7279005.1"/>
    <property type="molecule type" value="Genomic_DNA"/>
</dbReference>
<dbReference type="InterPro" id="IPR036396">
    <property type="entry name" value="Cyt_P450_sf"/>
</dbReference>
<reference evidence="4" key="1">
    <citation type="journal article" date="2019" name="Int. J. Syst. Evol. Microbiol.">
        <title>The Global Catalogue of Microorganisms (GCM) 10K type strain sequencing project: providing services to taxonomists for standard genome sequencing and annotation.</title>
        <authorList>
            <consortium name="The Broad Institute Genomics Platform"/>
            <consortium name="The Broad Institute Genome Sequencing Center for Infectious Disease"/>
            <person name="Wu L."/>
            <person name="Ma J."/>
        </authorList>
    </citation>
    <scope>NUCLEOTIDE SEQUENCE [LARGE SCALE GENOMIC DNA]</scope>
    <source>
        <strain evidence="4">XZYJT-10</strain>
    </source>
</reference>
<dbReference type="InterPro" id="IPR002397">
    <property type="entry name" value="Cyt_P450_B"/>
</dbReference>
<organism evidence="3 4">
    <name type="scientific">Paractinoplanes rhizophilus</name>
    <dbReference type="NCBI Taxonomy" id="1416877"/>
    <lineage>
        <taxon>Bacteria</taxon>
        <taxon>Bacillati</taxon>
        <taxon>Actinomycetota</taxon>
        <taxon>Actinomycetes</taxon>
        <taxon>Micromonosporales</taxon>
        <taxon>Micromonosporaceae</taxon>
        <taxon>Paractinoplanes</taxon>
    </lineage>
</organism>
<dbReference type="Pfam" id="PF00067">
    <property type="entry name" value="p450"/>
    <property type="match status" value="1"/>
</dbReference>
<comment type="similarity">
    <text evidence="1 2">Belongs to the cytochrome P450 family.</text>
</comment>
<dbReference type="RefSeq" id="WP_378976115.1">
    <property type="nucleotide sequence ID" value="NZ_JBHTBJ010000041.1"/>
</dbReference>
<keyword evidence="2" id="KW-0349">Heme</keyword>
<keyword evidence="2" id="KW-0408">Iron</keyword>
<name>A0ABW2I2B7_9ACTN</name>
<keyword evidence="2" id="KW-0503">Monooxygenase</keyword>
<dbReference type="InterPro" id="IPR001128">
    <property type="entry name" value="Cyt_P450"/>
</dbReference>
<dbReference type="InterPro" id="IPR017972">
    <property type="entry name" value="Cyt_P450_CS"/>
</dbReference>
<accession>A0ABW2I2B7</accession>
<dbReference type="SUPFAM" id="SSF48264">
    <property type="entry name" value="Cytochrome P450"/>
    <property type="match status" value="1"/>
</dbReference>
<keyword evidence="2" id="KW-0560">Oxidoreductase</keyword>
<comment type="caution">
    <text evidence="3">The sequence shown here is derived from an EMBL/GenBank/DDBJ whole genome shotgun (WGS) entry which is preliminary data.</text>
</comment>
<dbReference type="PANTHER" id="PTHR46696:SF1">
    <property type="entry name" value="CYTOCHROME P450 YJIB-RELATED"/>
    <property type="match status" value="1"/>
</dbReference>
<dbReference type="Gene3D" id="1.10.630.10">
    <property type="entry name" value="Cytochrome P450"/>
    <property type="match status" value="1"/>
</dbReference>
<dbReference type="PRINTS" id="PR00359">
    <property type="entry name" value="BP450"/>
</dbReference>
<dbReference type="PANTHER" id="PTHR46696">
    <property type="entry name" value="P450, PUTATIVE (EUROFUNG)-RELATED"/>
    <property type="match status" value="1"/>
</dbReference>
<proteinExistence type="inferred from homology"/>
<dbReference type="CDD" id="cd00302">
    <property type="entry name" value="cytochrome_P450"/>
    <property type="match status" value="1"/>
</dbReference>